<dbReference type="PANTHER" id="PTHR22946:SF9">
    <property type="entry name" value="POLYKETIDE TRANSFERASE AF380"/>
    <property type="match status" value="1"/>
</dbReference>
<dbReference type="InterPro" id="IPR050261">
    <property type="entry name" value="FrsA_esterase"/>
</dbReference>
<keyword evidence="2" id="KW-0732">Signal</keyword>
<dbReference type="Gene3D" id="3.40.50.1820">
    <property type="entry name" value="alpha/beta hydrolase"/>
    <property type="match status" value="1"/>
</dbReference>
<name>A0ABT0GJE3_9GAMM</name>
<dbReference type="Proteomes" id="UP001431449">
    <property type="component" value="Unassembled WGS sequence"/>
</dbReference>
<sequence length="564" mass="58785">MRGFPGSQGVATLLFAALLCMLQAGCATTVRHDGPTPLAQRLTQHAGDDDLLTAGLGWEGLASPTPPPFDGSAASLRRRAVWTNWRGITTISEAGLGSGRLAQGAVPGRELHALLELDRGRHRHRVMLQLPQSFDAGRPCLVVSASSGSRGIYGAIALAGGWGLPRGCAIAYTDKGAGSDWIAPGRLNGPALDGSPAGAEDEAVRYELESPMRHVAIPHAHSAMHPESAWGEYVRQAALWARAQIGALVPATREVSADRWRIIATGVSNGAGAVLQAAALDWPVNAVVAVSPNVLPHEGGRALYDYATEAALWMPCAAAAPQLAKALLGVDPAAAAARCRSLQRAGWLQTSEGGSAAEAAYARLRAAGWSVAALEAAVASTRLDLWRAVGAGYASAYLRRGPDSMPCGYAYTMGEGADPALWWSDSSGIPPGNGVLLASPPGEGEDPDFPGLQCLRSLWTGDSADARALRLAVEETRAGRLAEGRPLWLLHGAEDGLVPAAFSAEAYRDANAGSPALRFRLLPRAQHFDSLLGLPAAAARYEALMPAAYAALDEAWASLAPDGD</sequence>
<dbReference type="SUPFAM" id="SSF53474">
    <property type="entry name" value="alpha/beta-Hydrolases"/>
    <property type="match status" value="1"/>
</dbReference>
<evidence type="ECO:0000313" key="4">
    <source>
        <dbReference type="Proteomes" id="UP001431449"/>
    </source>
</evidence>
<evidence type="ECO:0000256" key="2">
    <source>
        <dbReference type="SAM" id="SignalP"/>
    </source>
</evidence>
<proteinExistence type="predicted"/>
<feature type="chain" id="PRO_5045995176" evidence="2">
    <location>
        <begin position="27"/>
        <end position="564"/>
    </location>
</feature>
<dbReference type="InterPro" id="IPR029058">
    <property type="entry name" value="AB_hydrolase_fold"/>
</dbReference>
<evidence type="ECO:0000256" key="1">
    <source>
        <dbReference type="ARBA" id="ARBA00022801"/>
    </source>
</evidence>
<dbReference type="EMBL" id="JALNMH010000011">
    <property type="protein sequence ID" value="MCK7594665.1"/>
    <property type="molecule type" value="Genomic_DNA"/>
</dbReference>
<reference evidence="3" key="1">
    <citation type="submission" date="2022-04" db="EMBL/GenBank/DDBJ databases">
        <title>Lysobacter sp. CAU 1642 isolated from sea sand.</title>
        <authorList>
            <person name="Kim W."/>
        </authorList>
    </citation>
    <scope>NUCLEOTIDE SEQUENCE</scope>
    <source>
        <strain evidence="3">CAU 1642</strain>
    </source>
</reference>
<dbReference type="RefSeq" id="WP_248210240.1">
    <property type="nucleotide sequence ID" value="NZ_JALNMH010000011.1"/>
</dbReference>
<keyword evidence="1 3" id="KW-0378">Hydrolase</keyword>
<dbReference type="GO" id="GO:0016787">
    <property type="term" value="F:hydrolase activity"/>
    <property type="evidence" value="ECO:0007669"/>
    <property type="project" value="UniProtKB-KW"/>
</dbReference>
<gene>
    <name evidence="3" type="ORF">M0G41_13410</name>
</gene>
<keyword evidence="4" id="KW-1185">Reference proteome</keyword>
<organism evidence="3 4">
    <name type="scientific">Pseudomarimonas salicorniae</name>
    <dbReference type="NCBI Taxonomy" id="2933270"/>
    <lineage>
        <taxon>Bacteria</taxon>
        <taxon>Pseudomonadati</taxon>
        <taxon>Pseudomonadota</taxon>
        <taxon>Gammaproteobacteria</taxon>
        <taxon>Lysobacterales</taxon>
        <taxon>Lysobacteraceae</taxon>
        <taxon>Pseudomarimonas</taxon>
    </lineage>
</organism>
<feature type="signal peptide" evidence="2">
    <location>
        <begin position="1"/>
        <end position="26"/>
    </location>
</feature>
<evidence type="ECO:0000313" key="3">
    <source>
        <dbReference type="EMBL" id="MCK7594665.1"/>
    </source>
</evidence>
<dbReference type="Pfam" id="PF10605">
    <property type="entry name" value="3HBOH"/>
    <property type="match status" value="1"/>
</dbReference>
<accession>A0ABT0GJE3</accession>
<dbReference type="InterPro" id="IPR016582">
    <property type="entry name" value="OHBut_olig_hydro_put"/>
</dbReference>
<protein>
    <submittedName>
        <fullName evidence="3">D-(-)-3-hydroxybutyrate oligomer hydrolase</fullName>
    </submittedName>
</protein>
<comment type="caution">
    <text evidence="3">The sequence shown here is derived from an EMBL/GenBank/DDBJ whole genome shotgun (WGS) entry which is preliminary data.</text>
</comment>
<dbReference type="PANTHER" id="PTHR22946">
    <property type="entry name" value="DIENELACTONE HYDROLASE DOMAIN-CONTAINING PROTEIN-RELATED"/>
    <property type="match status" value="1"/>
</dbReference>